<evidence type="ECO:0000256" key="1">
    <source>
        <dbReference type="SAM" id="MobiDB-lite"/>
    </source>
</evidence>
<feature type="region of interest" description="Disordered" evidence="1">
    <location>
        <begin position="186"/>
        <end position="240"/>
    </location>
</feature>
<feature type="region of interest" description="Disordered" evidence="1">
    <location>
        <begin position="40"/>
        <end position="172"/>
    </location>
</feature>
<sequence length="310" mass="34593">MREHYGDEDEEDQEPGFKVIEKKHGDYECPEFVLNTKEQKRIFQKTRRPRKKEAREKGGREEEARVAKGKSHDDGVSGKAGGSRFNALQNQEEEEADEQRERDVEQTEEREVAVLSKHPSGKNQAEHNGQQKEDKLGTRTKETRDNKDNKKERAAGLEGETSKGKGSVTKRVDLSGCADVSVGAQAALGKGSLGGQRREYGSKNVTQSGKSKGDNKEVVDLTKVESGPPKIIKEKSDTSRLIPNTMMDTVNQQIESPDPGNGEVDMIFEDCNAIDWATPTMQSEDENQTHGNQYEDSDMEFVPDTLEAHL</sequence>
<organism evidence="2 3">
    <name type="scientific">Crotalaria pallida</name>
    <name type="common">Smooth rattlebox</name>
    <name type="synonym">Crotalaria striata</name>
    <dbReference type="NCBI Taxonomy" id="3830"/>
    <lineage>
        <taxon>Eukaryota</taxon>
        <taxon>Viridiplantae</taxon>
        <taxon>Streptophyta</taxon>
        <taxon>Embryophyta</taxon>
        <taxon>Tracheophyta</taxon>
        <taxon>Spermatophyta</taxon>
        <taxon>Magnoliopsida</taxon>
        <taxon>eudicotyledons</taxon>
        <taxon>Gunneridae</taxon>
        <taxon>Pentapetalae</taxon>
        <taxon>rosids</taxon>
        <taxon>fabids</taxon>
        <taxon>Fabales</taxon>
        <taxon>Fabaceae</taxon>
        <taxon>Papilionoideae</taxon>
        <taxon>50 kb inversion clade</taxon>
        <taxon>genistoids sensu lato</taxon>
        <taxon>core genistoids</taxon>
        <taxon>Crotalarieae</taxon>
        <taxon>Crotalaria</taxon>
    </lineage>
</organism>
<comment type="caution">
    <text evidence="2">The sequence shown here is derived from an EMBL/GenBank/DDBJ whole genome shotgun (WGS) entry which is preliminary data.</text>
</comment>
<feature type="region of interest" description="Disordered" evidence="1">
    <location>
        <begin position="279"/>
        <end position="310"/>
    </location>
</feature>
<dbReference type="Proteomes" id="UP001372338">
    <property type="component" value="Unassembled WGS sequence"/>
</dbReference>
<protein>
    <submittedName>
        <fullName evidence="2">Uncharacterized protein</fullName>
    </submittedName>
</protein>
<evidence type="ECO:0000313" key="2">
    <source>
        <dbReference type="EMBL" id="KAK7260822.1"/>
    </source>
</evidence>
<feature type="compositionally biased region" description="Basic and acidic residues" evidence="1">
    <location>
        <begin position="129"/>
        <end position="163"/>
    </location>
</feature>
<accession>A0AAN9ENH7</accession>
<keyword evidence="3" id="KW-1185">Reference proteome</keyword>
<feature type="compositionally biased region" description="Basic residues" evidence="1">
    <location>
        <begin position="42"/>
        <end position="52"/>
    </location>
</feature>
<feature type="compositionally biased region" description="Basic and acidic residues" evidence="1">
    <location>
        <begin position="53"/>
        <end position="76"/>
    </location>
</feature>
<name>A0AAN9ENH7_CROPI</name>
<dbReference type="AlphaFoldDB" id="A0AAN9ENH7"/>
<feature type="compositionally biased region" description="Acidic residues" evidence="1">
    <location>
        <begin position="1"/>
        <end position="14"/>
    </location>
</feature>
<feature type="compositionally biased region" description="Basic and acidic residues" evidence="1">
    <location>
        <begin position="211"/>
        <end position="223"/>
    </location>
</feature>
<feature type="compositionally biased region" description="Basic and acidic residues" evidence="1">
    <location>
        <begin position="99"/>
        <end position="112"/>
    </location>
</feature>
<dbReference type="EMBL" id="JAYWIO010000005">
    <property type="protein sequence ID" value="KAK7260822.1"/>
    <property type="molecule type" value="Genomic_DNA"/>
</dbReference>
<gene>
    <name evidence="2" type="ORF">RIF29_27120</name>
</gene>
<evidence type="ECO:0000313" key="3">
    <source>
        <dbReference type="Proteomes" id="UP001372338"/>
    </source>
</evidence>
<feature type="region of interest" description="Disordered" evidence="1">
    <location>
        <begin position="1"/>
        <end position="22"/>
    </location>
</feature>
<proteinExistence type="predicted"/>
<reference evidence="2 3" key="1">
    <citation type="submission" date="2024-01" db="EMBL/GenBank/DDBJ databases">
        <title>The genomes of 5 underutilized Papilionoideae crops provide insights into root nodulation and disease resistanc.</title>
        <authorList>
            <person name="Yuan L."/>
        </authorList>
    </citation>
    <scope>NUCLEOTIDE SEQUENCE [LARGE SCALE GENOMIC DNA]</scope>
    <source>
        <strain evidence="2">ZHUSHIDOU_FW_LH</strain>
        <tissue evidence="2">Leaf</tissue>
    </source>
</reference>